<feature type="compositionally biased region" description="Polar residues" evidence="1">
    <location>
        <begin position="300"/>
        <end position="311"/>
    </location>
</feature>
<name>A0ABR2WKH5_9FUNG</name>
<evidence type="ECO:0008006" key="4">
    <source>
        <dbReference type="Google" id="ProtNLM"/>
    </source>
</evidence>
<sequence length="724" mass="80066">MATTTPQQDPHKRIAFFESLNMHSPVTTNRNIQNQHTSFTEERFDAPPSTPLNSLSQTLTNSTVRSPASFTPNNLARQRAPSTPDGYRNDATFPQTTSEFSRESTGREIPSTPIGRSSSINQSISTPNAIQQSPNSPTPPGNWEHPALAKLEKARRRKGITSETPARVRNNFFALVCLYLVSSSKVHIDTIHVISGYWSRGADILVGMEYLLFLVFLWNFFEALWKYFKPAEAYADLPLTPGQRKLLGLDPNVKSTAPEKVIKAVTPPTCQKTSPKARVTKSGTPGKSYIETYMERRYSGTPTPSKSSLRFGNSVFGSPLTPSRNPRSTPSASMMGEQLGASTSVGSEYEAVRSVSEVEQMLELDSDESKNTDFRTGSNSVGLTNPYSSNVPLQKYYTAVQDSPSQKETAKIEHMIDGFIYQDPQTVLDNLGIDDKIDAWGENMRKWIATKILHPLVDGMHQIDRILKDNGLEHLDCKSASYLKSSALAVSNAVANSSTTALGSTNTAPGSMSLFGNSSLNTSLSQQSQKPQNLFDLSQKFSHIPITQERLKIEKYLTIPGFDAREYIVERIEALARGHAIAAYRWETGATQWGGNKTWNTDLPTDAQIVIHLFCAFMDLVMPAETISAFGGSPFTFKHFVPVDGKPGAKDSIVQIKQLTRNPPQFCILVGNKCCDVYPQRSNLFQTLALFVYYIKTECAGYLGVLNINGKALDLESVLEKDYD</sequence>
<reference evidence="2 3" key="1">
    <citation type="submission" date="2023-04" db="EMBL/GenBank/DDBJ databases">
        <title>Genome of Basidiobolus ranarum AG-B5.</title>
        <authorList>
            <person name="Stajich J.E."/>
            <person name="Carter-House D."/>
            <person name="Gryganskyi A."/>
        </authorList>
    </citation>
    <scope>NUCLEOTIDE SEQUENCE [LARGE SCALE GENOMIC DNA]</scope>
    <source>
        <strain evidence="2 3">AG-B5</strain>
    </source>
</reference>
<dbReference type="Pfam" id="PF09786">
    <property type="entry name" value="CytochromB561_N"/>
    <property type="match status" value="1"/>
</dbReference>
<feature type="region of interest" description="Disordered" evidence="1">
    <location>
        <begin position="40"/>
        <end position="145"/>
    </location>
</feature>
<feature type="compositionally biased region" description="Polar residues" evidence="1">
    <location>
        <begin position="320"/>
        <end position="332"/>
    </location>
</feature>
<evidence type="ECO:0000313" key="2">
    <source>
        <dbReference type="EMBL" id="KAK9761956.1"/>
    </source>
</evidence>
<comment type="caution">
    <text evidence="2">The sequence shown here is derived from an EMBL/GenBank/DDBJ whole genome shotgun (WGS) entry which is preliminary data.</text>
</comment>
<feature type="compositionally biased region" description="Polar residues" evidence="1">
    <location>
        <begin position="374"/>
        <end position="385"/>
    </location>
</feature>
<organism evidence="2 3">
    <name type="scientific">Basidiobolus ranarum</name>
    <dbReference type="NCBI Taxonomy" id="34480"/>
    <lineage>
        <taxon>Eukaryota</taxon>
        <taxon>Fungi</taxon>
        <taxon>Fungi incertae sedis</taxon>
        <taxon>Zoopagomycota</taxon>
        <taxon>Entomophthoromycotina</taxon>
        <taxon>Basidiobolomycetes</taxon>
        <taxon>Basidiobolales</taxon>
        <taxon>Basidiobolaceae</taxon>
        <taxon>Basidiobolus</taxon>
    </lineage>
</organism>
<evidence type="ECO:0000256" key="1">
    <source>
        <dbReference type="SAM" id="MobiDB-lite"/>
    </source>
</evidence>
<feature type="compositionally biased region" description="Polar residues" evidence="1">
    <location>
        <begin position="51"/>
        <end position="76"/>
    </location>
</feature>
<gene>
    <name evidence="2" type="ORF">K7432_012739</name>
</gene>
<dbReference type="PANTHER" id="PTHR21780:SF0">
    <property type="entry name" value="TRANSMEMBRANE PROTEIN 209"/>
    <property type="match status" value="1"/>
</dbReference>
<feature type="compositionally biased region" description="Polar residues" evidence="1">
    <location>
        <begin position="114"/>
        <end position="135"/>
    </location>
</feature>
<dbReference type="Proteomes" id="UP001479436">
    <property type="component" value="Unassembled WGS sequence"/>
</dbReference>
<dbReference type="InterPro" id="IPR019176">
    <property type="entry name" value="Cytochrome_B561-rel"/>
</dbReference>
<keyword evidence="3" id="KW-1185">Reference proteome</keyword>
<protein>
    <recommendedName>
        <fullName evidence="4">Transmembrane protein 209</fullName>
    </recommendedName>
</protein>
<proteinExistence type="predicted"/>
<accession>A0ABR2WKH5</accession>
<dbReference type="EMBL" id="JASJQH010001147">
    <property type="protein sequence ID" value="KAK9761956.1"/>
    <property type="molecule type" value="Genomic_DNA"/>
</dbReference>
<evidence type="ECO:0000313" key="3">
    <source>
        <dbReference type="Proteomes" id="UP001479436"/>
    </source>
</evidence>
<feature type="region of interest" description="Disordered" evidence="1">
    <location>
        <begin position="366"/>
        <end position="385"/>
    </location>
</feature>
<feature type="region of interest" description="Disordered" evidence="1">
    <location>
        <begin position="300"/>
        <end position="338"/>
    </location>
</feature>
<dbReference type="PANTHER" id="PTHR21780">
    <property type="entry name" value="TRANSMEMBRANE PROTEIN 209"/>
    <property type="match status" value="1"/>
</dbReference>